<gene>
    <name evidence="1" type="ORF">POVWA2_088730</name>
</gene>
<sequence length="329" mass="37996">MVNEDPEISGLPSKIFYHKLDNVKEDYSHLNPPSWELYIKSHPIKGKGFFDALLKAFYCVSYYDIRDTFFYNERWNYLYFWMGLKLLNDLGDSIFSHVMSVLKVVRSAMNENKQYNDDMFTIDTVKFNDLKKIYDYLQDYASIKARIGYRDAPCTAAYKEYVTTAHNFYVQEKTNCKGNNTDKYCKVVNRFILEYGNDITELTCTGLTSPEYYEAQKLEDIGTETSSSGYGRQAERTNHMSLPAGDISPSSGSTNALSVVFPLLGTLSTLFVFLKFTPIGSQLYNGFLKKKLIRNNQEKEDTYEILENSYEFPNGNIEDTEHHIAYSSM</sequence>
<dbReference type="Pfam" id="PF05795">
    <property type="entry name" value="Plasmodium_Vir"/>
    <property type="match status" value="1"/>
</dbReference>
<reference evidence="2" key="1">
    <citation type="submission" date="2016-05" db="EMBL/GenBank/DDBJ databases">
        <authorList>
            <person name="Naeem Raeece"/>
        </authorList>
    </citation>
    <scope>NUCLEOTIDE SEQUENCE [LARGE SCALE GENOMIC DNA]</scope>
</reference>
<dbReference type="InterPro" id="IPR008780">
    <property type="entry name" value="Plasmodium_Vir"/>
</dbReference>
<name>A0A1A9ARJ9_PLAOA</name>
<protein>
    <submittedName>
        <fullName evidence="1">PIR Superfamily Protein</fullName>
    </submittedName>
</protein>
<dbReference type="EMBL" id="FLRE01002626">
    <property type="protein sequence ID" value="SBT58870.1"/>
    <property type="molecule type" value="Genomic_DNA"/>
</dbReference>
<dbReference type="AlphaFoldDB" id="A0A1A9ARJ9"/>
<evidence type="ECO:0000313" key="2">
    <source>
        <dbReference type="Proteomes" id="UP000078550"/>
    </source>
</evidence>
<evidence type="ECO:0000313" key="1">
    <source>
        <dbReference type="EMBL" id="SBT58870.1"/>
    </source>
</evidence>
<dbReference type="Proteomes" id="UP000078550">
    <property type="component" value="Unassembled WGS sequence"/>
</dbReference>
<proteinExistence type="predicted"/>
<accession>A0A1A9ARJ9</accession>
<organism evidence="1 2">
    <name type="scientific">Plasmodium ovale wallikeri</name>
    <dbReference type="NCBI Taxonomy" id="864142"/>
    <lineage>
        <taxon>Eukaryota</taxon>
        <taxon>Sar</taxon>
        <taxon>Alveolata</taxon>
        <taxon>Apicomplexa</taxon>
        <taxon>Aconoidasida</taxon>
        <taxon>Haemosporida</taxon>
        <taxon>Plasmodiidae</taxon>
        <taxon>Plasmodium</taxon>
        <taxon>Plasmodium (Plasmodium)</taxon>
    </lineage>
</organism>